<evidence type="ECO:0000256" key="1">
    <source>
        <dbReference type="ARBA" id="ARBA00005051"/>
    </source>
</evidence>
<proteinExistence type="inferred from homology"/>
<comment type="similarity">
    <text evidence="2">Belongs to the HPPK family.</text>
</comment>
<dbReference type="PROSITE" id="PS00794">
    <property type="entry name" value="HPPK"/>
    <property type="match status" value="1"/>
</dbReference>
<evidence type="ECO:0000256" key="8">
    <source>
        <dbReference type="ARBA" id="ARBA00022840"/>
    </source>
</evidence>
<keyword evidence="9" id="KW-0289">Folate biosynthesis</keyword>
<dbReference type="Proteomes" id="UP000184212">
    <property type="component" value="Unassembled WGS sequence"/>
</dbReference>
<dbReference type="UniPathway" id="UPA00077">
    <property type="reaction ID" value="UER00155"/>
</dbReference>
<comment type="function">
    <text evidence="10">Catalyzes the transfer of pyrophosphate from adenosine triphosphate (ATP) to 6-hydroxymethyl-7,8-dihydropterin, an enzymatic step in folate biosynthesis pathway.</text>
</comment>
<keyword evidence="5" id="KW-0808">Transferase</keyword>
<dbReference type="Gene3D" id="3.30.70.560">
    <property type="entry name" value="7,8-Dihydro-6-hydroxymethylpterin-pyrophosphokinase HPPK"/>
    <property type="match status" value="1"/>
</dbReference>
<sequence>MFTSMNNAVFLLLGTNLGNLGDNLAAASHHIGERVGKIVRASSHYRTAAWGKTDQPEFCNQVLEVETFSSPEEVLALVLAIEALLGRERKEKWGERLIDIDILYYGHRVVQSPGLIIPHPHLQNRRFTLVPLCEIAPEFVHPVLLKTNSELLEQCPDQLAVHKVDE</sequence>
<keyword evidence="15" id="KW-1185">Reference proteome</keyword>
<dbReference type="InterPro" id="IPR035907">
    <property type="entry name" value="Hppk_sf"/>
</dbReference>
<evidence type="ECO:0000256" key="5">
    <source>
        <dbReference type="ARBA" id="ARBA00022679"/>
    </source>
</evidence>
<keyword evidence="8" id="KW-0067">ATP-binding</keyword>
<gene>
    <name evidence="14" type="ORF">SAMN04488109_1401</name>
</gene>
<evidence type="ECO:0000313" key="15">
    <source>
        <dbReference type="Proteomes" id="UP000184212"/>
    </source>
</evidence>
<evidence type="ECO:0000256" key="4">
    <source>
        <dbReference type="ARBA" id="ARBA00016218"/>
    </source>
</evidence>
<dbReference type="GO" id="GO:0005524">
    <property type="term" value="F:ATP binding"/>
    <property type="evidence" value="ECO:0007669"/>
    <property type="project" value="UniProtKB-KW"/>
</dbReference>
<accession>A0A1M5LUQ8</accession>
<dbReference type="GO" id="GO:0046654">
    <property type="term" value="P:tetrahydrofolate biosynthetic process"/>
    <property type="evidence" value="ECO:0007669"/>
    <property type="project" value="UniProtKB-UniPathway"/>
</dbReference>
<dbReference type="EC" id="2.7.6.3" evidence="3"/>
<evidence type="ECO:0000256" key="3">
    <source>
        <dbReference type="ARBA" id="ARBA00013253"/>
    </source>
</evidence>
<dbReference type="AlphaFoldDB" id="A0A1M5LUQ8"/>
<organism evidence="14 15">
    <name type="scientific">Chryseolinea serpens</name>
    <dbReference type="NCBI Taxonomy" id="947013"/>
    <lineage>
        <taxon>Bacteria</taxon>
        <taxon>Pseudomonadati</taxon>
        <taxon>Bacteroidota</taxon>
        <taxon>Cytophagia</taxon>
        <taxon>Cytophagales</taxon>
        <taxon>Fulvivirgaceae</taxon>
        <taxon>Chryseolinea</taxon>
    </lineage>
</organism>
<protein>
    <recommendedName>
        <fullName evidence="4">2-amino-4-hydroxy-6-hydroxymethyldihydropteridine pyrophosphokinase</fullName>
        <ecNumber evidence="3">2.7.6.3</ecNumber>
    </recommendedName>
    <alternativeName>
        <fullName evidence="11">6-hydroxymethyl-7,8-dihydropterin pyrophosphokinase</fullName>
    </alternativeName>
    <alternativeName>
        <fullName evidence="12">7,8-dihydro-6-hydroxymethylpterin-pyrophosphokinase</fullName>
    </alternativeName>
</protein>
<dbReference type="SUPFAM" id="SSF55083">
    <property type="entry name" value="6-hydroxymethyl-7,8-dihydropterin pyrophosphokinase, HPPK"/>
    <property type="match status" value="1"/>
</dbReference>
<dbReference type="Pfam" id="PF01288">
    <property type="entry name" value="HPPK"/>
    <property type="match status" value="1"/>
</dbReference>
<dbReference type="EMBL" id="FQWQ01000001">
    <property type="protein sequence ID" value="SHG68640.1"/>
    <property type="molecule type" value="Genomic_DNA"/>
</dbReference>
<comment type="pathway">
    <text evidence="1">Cofactor biosynthesis; tetrahydrofolate biosynthesis; 2-amino-4-hydroxy-6-hydroxymethyl-7,8-dihydropteridine diphosphate from 7,8-dihydroneopterin triphosphate: step 4/4.</text>
</comment>
<keyword evidence="6" id="KW-0547">Nucleotide-binding</keyword>
<evidence type="ECO:0000256" key="11">
    <source>
        <dbReference type="ARBA" id="ARBA00029766"/>
    </source>
</evidence>
<evidence type="ECO:0000256" key="10">
    <source>
        <dbReference type="ARBA" id="ARBA00029409"/>
    </source>
</evidence>
<evidence type="ECO:0000256" key="9">
    <source>
        <dbReference type="ARBA" id="ARBA00022909"/>
    </source>
</evidence>
<evidence type="ECO:0000259" key="13">
    <source>
        <dbReference type="PROSITE" id="PS00794"/>
    </source>
</evidence>
<dbReference type="GO" id="GO:0046656">
    <property type="term" value="P:folic acid biosynthetic process"/>
    <property type="evidence" value="ECO:0007669"/>
    <property type="project" value="UniProtKB-KW"/>
</dbReference>
<dbReference type="NCBIfam" id="TIGR01498">
    <property type="entry name" value="folK"/>
    <property type="match status" value="1"/>
</dbReference>
<evidence type="ECO:0000256" key="12">
    <source>
        <dbReference type="ARBA" id="ARBA00033413"/>
    </source>
</evidence>
<name>A0A1M5LUQ8_9BACT</name>
<evidence type="ECO:0000256" key="2">
    <source>
        <dbReference type="ARBA" id="ARBA00005810"/>
    </source>
</evidence>
<evidence type="ECO:0000256" key="7">
    <source>
        <dbReference type="ARBA" id="ARBA00022777"/>
    </source>
</evidence>
<reference evidence="14 15" key="1">
    <citation type="submission" date="2016-11" db="EMBL/GenBank/DDBJ databases">
        <authorList>
            <person name="Jaros S."/>
            <person name="Januszkiewicz K."/>
            <person name="Wedrychowicz H."/>
        </authorList>
    </citation>
    <scope>NUCLEOTIDE SEQUENCE [LARGE SCALE GENOMIC DNA]</scope>
    <source>
        <strain evidence="14 15">DSM 24574</strain>
    </source>
</reference>
<dbReference type="GO" id="GO:0003848">
    <property type="term" value="F:2-amino-4-hydroxy-6-hydroxymethyldihydropteridine diphosphokinase activity"/>
    <property type="evidence" value="ECO:0007669"/>
    <property type="project" value="UniProtKB-EC"/>
</dbReference>
<dbReference type="STRING" id="947013.SAMN04488109_1401"/>
<dbReference type="PANTHER" id="PTHR43071">
    <property type="entry name" value="2-AMINO-4-HYDROXY-6-HYDROXYMETHYLDIHYDROPTERIDINE PYROPHOSPHOKINASE"/>
    <property type="match status" value="1"/>
</dbReference>
<dbReference type="GO" id="GO:0016301">
    <property type="term" value="F:kinase activity"/>
    <property type="evidence" value="ECO:0007669"/>
    <property type="project" value="UniProtKB-KW"/>
</dbReference>
<dbReference type="PANTHER" id="PTHR43071:SF1">
    <property type="entry name" value="2-AMINO-4-HYDROXY-6-HYDROXYMETHYLDIHYDROPTERIDINE PYROPHOSPHOKINASE"/>
    <property type="match status" value="1"/>
</dbReference>
<feature type="domain" description="7,8-dihydro-6-hydroxymethylpterin-pyrophosphokinase" evidence="13">
    <location>
        <begin position="92"/>
        <end position="103"/>
    </location>
</feature>
<keyword evidence="7 14" id="KW-0418">Kinase</keyword>
<dbReference type="CDD" id="cd00483">
    <property type="entry name" value="HPPK"/>
    <property type="match status" value="1"/>
</dbReference>
<evidence type="ECO:0000313" key="14">
    <source>
        <dbReference type="EMBL" id="SHG68640.1"/>
    </source>
</evidence>
<evidence type="ECO:0000256" key="6">
    <source>
        <dbReference type="ARBA" id="ARBA00022741"/>
    </source>
</evidence>
<dbReference type="InterPro" id="IPR000550">
    <property type="entry name" value="Hppk"/>
</dbReference>